<dbReference type="Gene3D" id="2.130.10.10">
    <property type="entry name" value="YVTN repeat-like/Quinoprotein amine dehydrogenase"/>
    <property type="match status" value="1"/>
</dbReference>
<dbReference type="PANTHER" id="PTHR31270">
    <property type="entry name" value="GLUTAMINYL-PEPTIDE CYCLOTRANSFERASE"/>
    <property type="match status" value="1"/>
</dbReference>
<accession>A0A084SZW1</accession>
<reference evidence="2 3" key="1">
    <citation type="submission" date="2014-07" db="EMBL/GenBank/DDBJ databases">
        <title>Draft Genome Sequence of Gephyronic Acid Producer, Cystobacter violaceus Strain Cb vi76.</title>
        <authorList>
            <person name="Stevens D.C."/>
            <person name="Young J."/>
            <person name="Carmichael R."/>
            <person name="Tan J."/>
            <person name="Taylor R.E."/>
        </authorList>
    </citation>
    <scope>NUCLEOTIDE SEQUENCE [LARGE SCALE GENOMIC DNA]</scope>
    <source>
        <strain evidence="2 3">Cb vi76</strain>
    </source>
</reference>
<dbReference type="PANTHER" id="PTHR31270:SF1">
    <property type="entry name" value="GLUTAMINYL-PEPTIDE CYCLOTRANSFERASE"/>
    <property type="match status" value="1"/>
</dbReference>
<protein>
    <submittedName>
        <fullName evidence="2">Glutamine cyclotransferase</fullName>
    </submittedName>
</protein>
<evidence type="ECO:0000313" key="2">
    <source>
        <dbReference type="EMBL" id="KFA93996.1"/>
    </source>
</evidence>
<gene>
    <name evidence="2" type="ORF">Q664_05700</name>
</gene>
<dbReference type="Pfam" id="PF05096">
    <property type="entry name" value="Glu_cyclase_2"/>
    <property type="match status" value="1"/>
</dbReference>
<dbReference type="Proteomes" id="UP000028547">
    <property type="component" value="Unassembled WGS sequence"/>
</dbReference>
<sequence>MSRRPCLAWLSPLVLLTLLACRSERSPASTPPAATPVFGFDVVQSWPHDPNAYTQGLVYRDGRLFEGTGLNGQSSLREVELETGAVLRRHALERQYFGEGITLFKGRLYQLTWRSHVGFIYDATTLQQVGRFEYPTEGWGLTDDGTSLIMSDGSSTLRFLDPATLALQRSIRVTDNGREISQLNELEFIKGEIYANVYMENDIARIDPATGKVTGWISLSGLLPPQDRTGVEDVLNGIAYDAARDRLLVTGKRWPRLFHIRLVPR</sequence>
<organism evidence="2 3">
    <name type="scientific">Archangium violaceum Cb vi76</name>
    <dbReference type="NCBI Taxonomy" id="1406225"/>
    <lineage>
        <taxon>Bacteria</taxon>
        <taxon>Pseudomonadati</taxon>
        <taxon>Myxococcota</taxon>
        <taxon>Myxococcia</taxon>
        <taxon>Myxococcales</taxon>
        <taxon>Cystobacterineae</taxon>
        <taxon>Archangiaceae</taxon>
        <taxon>Archangium</taxon>
    </lineage>
</organism>
<dbReference type="EMBL" id="JPMI01000030">
    <property type="protein sequence ID" value="KFA93996.1"/>
    <property type="molecule type" value="Genomic_DNA"/>
</dbReference>
<dbReference type="AlphaFoldDB" id="A0A084SZW1"/>
<dbReference type="SUPFAM" id="SSF50969">
    <property type="entry name" value="YVTN repeat-like/Quinoprotein amine dehydrogenase"/>
    <property type="match status" value="1"/>
</dbReference>
<keyword evidence="1" id="KW-0732">Signal</keyword>
<name>A0A084SZW1_9BACT</name>
<feature type="chain" id="PRO_5001781935" evidence="1">
    <location>
        <begin position="23"/>
        <end position="265"/>
    </location>
</feature>
<feature type="signal peptide" evidence="1">
    <location>
        <begin position="1"/>
        <end position="22"/>
    </location>
</feature>
<dbReference type="InterPro" id="IPR007788">
    <property type="entry name" value="QCT"/>
</dbReference>
<evidence type="ECO:0000256" key="1">
    <source>
        <dbReference type="SAM" id="SignalP"/>
    </source>
</evidence>
<dbReference type="InterPro" id="IPR015943">
    <property type="entry name" value="WD40/YVTN_repeat-like_dom_sf"/>
</dbReference>
<evidence type="ECO:0000313" key="3">
    <source>
        <dbReference type="Proteomes" id="UP000028547"/>
    </source>
</evidence>
<dbReference type="InterPro" id="IPR011044">
    <property type="entry name" value="Quino_amine_DH_bsu"/>
</dbReference>
<proteinExistence type="predicted"/>
<comment type="caution">
    <text evidence="2">The sequence shown here is derived from an EMBL/GenBank/DDBJ whole genome shotgun (WGS) entry which is preliminary data.</text>
</comment>
<dbReference type="GO" id="GO:0016603">
    <property type="term" value="F:glutaminyl-peptide cyclotransferase activity"/>
    <property type="evidence" value="ECO:0007669"/>
    <property type="project" value="InterPro"/>
</dbReference>
<dbReference type="PROSITE" id="PS51257">
    <property type="entry name" value="PROKAR_LIPOPROTEIN"/>
    <property type="match status" value="1"/>
</dbReference>
<keyword evidence="2" id="KW-0808">Transferase</keyword>